<proteinExistence type="predicted"/>
<dbReference type="EMBL" id="JAAALK010000282">
    <property type="protein sequence ID" value="KAG8081202.1"/>
    <property type="molecule type" value="Genomic_DNA"/>
</dbReference>
<dbReference type="OrthoDB" id="1572276at2759"/>
<feature type="domain" description="Aminotransferase-like plant mobile" evidence="3">
    <location>
        <begin position="98"/>
        <end position="450"/>
    </location>
</feature>
<feature type="coiled-coil region" evidence="1">
    <location>
        <begin position="1980"/>
        <end position="2007"/>
    </location>
</feature>
<feature type="region of interest" description="Disordered" evidence="2">
    <location>
        <begin position="1746"/>
        <end position="1782"/>
    </location>
</feature>
<feature type="region of interest" description="Disordered" evidence="2">
    <location>
        <begin position="1114"/>
        <end position="1149"/>
    </location>
</feature>
<dbReference type="Proteomes" id="UP000729402">
    <property type="component" value="Unassembled WGS sequence"/>
</dbReference>
<dbReference type="PANTHER" id="PTHR46033:SF80">
    <property type="entry name" value="PROTEIN MAIN-LIKE 2-LIKE"/>
    <property type="match status" value="1"/>
</dbReference>
<accession>A0A8J5TA92</accession>
<feature type="compositionally biased region" description="Basic and acidic residues" evidence="2">
    <location>
        <begin position="661"/>
        <end position="675"/>
    </location>
</feature>
<evidence type="ECO:0000313" key="4">
    <source>
        <dbReference type="EMBL" id="KAG8081202.1"/>
    </source>
</evidence>
<reference evidence="4" key="1">
    <citation type="journal article" date="2021" name="bioRxiv">
        <title>Whole Genome Assembly and Annotation of Northern Wild Rice, Zizania palustris L., Supports a Whole Genome Duplication in the Zizania Genus.</title>
        <authorList>
            <person name="Haas M."/>
            <person name="Kono T."/>
            <person name="Macchietto M."/>
            <person name="Millas R."/>
            <person name="McGilp L."/>
            <person name="Shao M."/>
            <person name="Duquette J."/>
            <person name="Hirsch C.N."/>
            <person name="Kimball J."/>
        </authorList>
    </citation>
    <scope>NUCLEOTIDE SEQUENCE</scope>
    <source>
        <tissue evidence="4">Fresh leaf tissue</tissue>
    </source>
</reference>
<comment type="caution">
    <text evidence="4">The sequence shown here is derived from an EMBL/GenBank/DDBJ whole genome shotgun (WGS) entry which is preliminary data.</text>
</comment>
<keyword evidence="5" id="KW-1185">Reference proteome</keyword>
<name>A0A8J5TA92_ZIZPA</name>
<evidence type="ECO:0000313" key="5">
    <source>
        <dbReference type="Proteomes" id="UP000729402"/>
    </source>
</evidence>
<feature type="region of interest" description="Disordered" evidence="2">
    <location>
        <begin position="1666"/>
        <end position="1685"/>
    </location>
</feature>
<dbReference type="GO" id="GO:0010073">
    <property type="term" value="P:meristem maintenance"/>
    <property type="evidence" value="ECO:0007669"/>
    <property type="project" value="InterPro"/>
</dbReference>
<evidence type="ECO:0000259" key="3">
    <source>
        <dbReference type="Pfam" id="PF10536"/>
    </source>
</evidence>
<feature type="compositionally biased region" description="Basic and acidic residues" evidence="2">
    <location>
        <begin position="1314"/>
        <end position="1328"/>
    </location>
</feature>
<feature type="region of interest" description="Disordered" evidence="2">
    <location>
        <begin position="1808"/>
        <end position="1858"/>
    </location>
</feature>
<evidence type="ECO:0000256" key="1">
    <source>
        <dbReference type="SAM" id="Coils"/>
    </source>
</evidence>
<gene>
    <name evidence="4" type="ORF">GUJ93_ZPchr0007g4887</name>
</gene>
<dbReference type="InterPro" id="IPR044824">
    <property type="entry name" value="MAIN-like"/>
</dbReference>
<feature type="compositionally biased region" description="Basic and acidic residues" evidence="2">
    <location>
        <begin position="1753"/>
        <end position="1782"/>
    </location>
</feature>
<organism evidence="4 5">
    <name type="scientific">Zizania palustris</name>
    <name type="common">Northern wild rice</name>
    <dbReference type="NCBI Taxonomy" id="103762"/>
    <lineage>
        <taxon>Eukaryota</taxon>
        <taxon>Viridiplantae</taxon>
        <taxon>Streptophyta</taxon>
        <taxon>Embryophyta</taxon>
        <taxon>Tracheophyta</taxon>
        <taxon>Spermatophyta</taxon>
        <taxon>Magnoliopsida</taxon>
        <taxon>Liliopsida</taxon>
        <taxon>Poales</taxon>
        <taxon>Poaceae</taxon>
        <taxon>BOP clade</taxon>
        <taxon>Oryzoideae</taxon>
        <taxon>Oryzeae</taxon>
        <taxon>Zizaniinae</taxon>
        <taxon>Zizania</taxon>
    </lineage>
</organism>
<feature type="region of interest" description="Disordered" evidence="2">
    <location>
        <begin position="1314"/>
        <end position="1383"/>
    </location>
</feature>
<sequence>MATASDGAAVDLDPDADELLLVLELPMDIGTCSRPAHLLPPLACAPGPPPFRSPPLPAAASNAETRVSFRGWLGAPRHWDLWVNKLRPVHERLWRHLGILDAVLASTYRFKRDAALVLHLASFWSPQTSSFAFPWGEATVTLLDVCLLGGLPANGAPAPAPLSPPWRSDEAALNAVRLGFNRSACKKAHHSAWINHFLAGTAADPVVEHAAFLALWLTRFVFPGHPESTMRQSLFALAVRMARGDRVALAPAVLASIYRDLRELKAYLSSTSAAVTGELLSPLSVYAPFYLVQLWAWERFPALRPSKESSIKDGEPRAARWHDAINKINPAVLRDALNSGNNFVWQPYTSSMQPCGWVRGCHVSGNNELRSLAHCLRACELVGIDCIEQYLPHRVAMQFGLDQDVPGDVQRANEDWGVAWQTYDLEGKNVAFFISQSEPGVTAQYAEWWRQPLAPCHLDVGAATIAADPKASKRKVKKTLAAMEAEEEKERKMKKTRISPNDKKRKLQELYDANLSDCLAAARNGGAGGFDRGSLPISDMESEEALLADVETSNDDIVLLVPRMQTAPPTVNLIKDNNMNLATGDRGNFKVRPLVGMKEKDVMLKGCKTCDLDHPMHLPYSKGMKIAPSTEILKGDSSGLVLTNTSELVRGEIPDVSNCPEEAKPPGPMEKEEPSHPLGDVCNDAAVEVVVTLDKPPDVPNESEGVTVTPEEKMLNAHLDKSLNVTDRPEEGITIMLELEKEANVSVDESCGVLNRTKEVTSTVTGDKEEKVAIDEAHEGNVASEDVGRAALGAVCSLEVVPESKLEVDVGVMNIPHDAVILPDDMLPVQQANHAGECIEIPFTMGDINVPTGFLGTNNGETICRDFVIEEQRVVSCIEKIGGENSQMVEKDSKQKPEEAHQVDMVECREDISPLEKYSEDEHKVPQPMENVVSDSKMAAVLLGVPEAENAELDQVLNLAKKGTEDKPKDVVGAEGTQQDQIATLAQDAAEEHSRVAQVGHTVMAEPKIYAPCDGEKTEDVAEGDHAEMDDTKKLTGRGTDGILGVTEAENAGVNKDLELADKNTEGMPKEVVEVVGTEMKQINILAKGGAEEFKEAAEVEDINIIEPKVHSLFDTEKPEEVTEMDQTERQRQTGGNTDEKTTDVPDAGYSEVEKAGGPMENATDRKLAQVSEVEDTEVEEVKDLIKEDAEKKFGKVPELDNTGIDGTHGSMEEDADGNLKEAPDVNAQVEQANQLERDNDRTECILQVESLARDEAGWLAKGDTEDSTTKVPQVKHENLRDETPIEKHIMEKHNSDGNDLREEVIQVRQVEGEERKVLREQDTKENTKNGLGVDQVERHDKGQKEEYRHDVDQVDPQSERLTRTGVEEKAEETTEAQENGFDSDMMDASKISVTGAMLCNSVSIQLEGDQKEGSDKGMMEKQCIQDVECINEKDSLSDSAAMIVEGADDYKTLNTHEEVARKEIHDSGIINESKDAQMFQDSGLKSDSDIMEIETQVTEVIQNQESLELDKQQEMEETRVIGTTIENNKTKIVEEDDNMLGCGNIQTDPPGKDVNDVEFTIGMQNKEHLDIREEQIMDKRVNPEIKYGNERPLENANTFGDCGSGLNNIAVALDVNKEDSTKEMPNQEICSTEELHAREDKQQNGVGNVNEKRILEDTHTIDSCDSTNAGVNGAEPWEGNEKPCTLNMDKEPAVQKKQDQRMEIENFKQSLVNADSSGCGGVKPDGTMKRTHETHPIVRVVNIEGDTFSSKNHQEDVSLEDQNKSDAEVSESKQTAIKESKRDLPPEIEVQVEVKEENMENKIEMSIGRENDEASEQDQTSTEDPIIASSGMDDQGENNKEWAEESPQNYGRYASDPVNTGWQSSKFGKTGIEEARRIHSGRSIYLRDIKESQGRIHPEMSNKLHMNNAAYYSRHVVHEPVSVSKDIKVPMYDSTRASGRDRAPELVVTGPPEETCRWRQEQYALRILEDVQNARIAEKTSMEVEIRILKAQISSMQRQVMNLDRAGDVISRTKRH</sequence>
<dbReference type="Pfam" id="PF10536">
    <property type="entry name" value="PMD"/>
    <property type="match status" value="1"/>
</dbReference>
<feature type="compositionally biased region" description="Basic and acidic residues" evidence="2">
    <location>
        <begin position="1336"/>
        <end position="1373"/>
    </location>
</feature>
<protein>
    <recommendedName>
        <fullName evidence="3">Aminotransferase-like plant mobile domain-containing protein</fullName>
    </recommendedName>
</protein>
<dbReference type="InterPro" id="IPR019557">
    <property type="entry name" value="AminoTfrase-like_pln_mobile"/>
</dbReference>
<evidence type="ECO:0000256" key="2">
    <source>
        <dbReference type="SAM" id="MobiDB-lite"/>
    </source>
</evidence>
<feature type="region of interest" description="Disordered" evidence="2">
    <location>
        <begin position="655"/>
        <end position="676"/>
    </location>
</feature>
<feature type="region of interest" description="Disordered" evidence="2">
    <location>
        <begin position="1197"/>
        <end position="1219"/>
    </location>
</feature>
<reference evidence="4" key="2">
    <citation type="submission" date="2021-02" db="EMBL/GenBank/DDBJ databases">
        <authorList>
            <person name="Kimball J.A."/>
            <person name="Haas M.W."/>
            <person name="Macchietto M."/>
            <person name="Kono T."/>
            <person name="Duquette J."/>
            <person name="Shao M."/>
        </authorList>
    </citation>
    <scope>NUCLEOTIDE SEQUENCE</scope>
    <source>
        <tissue evidence="4">Fresh leaf tissue</tissue>
    </source>
</reference>
<keyword evidence="1" id="KW-0175">Coiled coil</keyword>
<feature type="compositionally biased region" description="Basic and acidic residues" evidence="2">
    <location>
        <begin position="1114"/>
        <end position="1144"/>
    </location>
</feature>
<dbReference type="PANTHER" id="PTHR46033">
    <property type="entry name" value="PROTEIN MAIN-LIKE 2"/>
    <property type="match status" value="1"/>
</dbReference>